<dbReference type="AlphaFoldDB" id="A0A9D1LS50"/>
<gene>
    <name evidence="2" type="ORF">IAC59_06795</name>
</gene>
<evidence type="ECO:0000256" key="1">
    <source>
        <dbReference type="PIRSR" id="PIRSR605502-1"/>
    </source>
</evidence>
<dbReference type="InterPro" id="IPR005502">
    <property type="entry name" value="Ribosyl_crysJ1"/>
</dbReference>
<feature type="binding site" evidence="1">
    <location>
        <position position="184"/>
    </location>
    <ligand>
        <name>Mg(2+)</name>
        <dbReference type="ChEBI" id="CHEBI:18420"/>
        <label>1</label>
    </ligand>
</feature>
<proteinExistence type="predicted"/>
<dbReference type="InterPro" id="IPR050792">
    <property type="entry name" value="ADP-ribosylglycohydrolase"/>
</dbReference>
<keyword evidence="1" id="KW-0460">Magnesium</keyword>
<dbReference type="InterPro" id="IPR036705">
    <property type="entry name" value="Ribosyl_crysJ1_sf"/>
</dbReference>
<feature type="binding site" evidence="1">
    <location>
        <position position="398"/>
    </location>
    <ligand>
        <name>Mg(2+)</name>
        <dbReference type="ChEBI" id="CHEBI:18420"/>
        <label>1</label>
    </ligand>
</feature>
<sequence>MNIDAGMIALDKLHVWEVYSRSLGAELRQCSEEGRDVARYADVVKAIEALPLDATREELAHTLHTALTSAPMRSDYRYLEPDRLDWIRAARPQERPEPRPMPDTSTLRDKVRGAWLGRICGCLLGKPVEGWMSDDIRALAQAQHNWPLNAYLKRDAQALAQLGKPDALNNAWADALGGAAPADDDTNYTALAALKVLPRHGRDFTPEDVAHEWLASQPKDAYCTAERRAFRNFVAGIMPPRSATYKNPDREFIGAQIRADYYGYINPGDTQQAADMAWRDACISHVKNGIYGEMFVAAMLARAAVSDDMEDIIRAGLSEIPERSRLAEAIRDALEQWRAGLSPDECFARLHARYDEHDGFDWVHTIPNAVIVTLCLLISGGDYSRGITLAVMQGFDTDCNGATVGSIIGMARGTGAIDARWAEPVNGRLRTQIFGCDVISIDELVDLTLSHMAK</sequence>
<dbReference type="GO" id="GO:0046872">
    <property type="term" value="F:metal ion binding"/>
    <property type="evidence" value="ECO:0007669"/>
    <property type="project" value="UniProtKB-KW"/>
</dbReference>
<evidence type="ECO:0000313" key="3">
    <source>
        <dbReference type="Proteomes" id="UP000824123"/>
    </source>
</evidence>
<accession>A0A9D1LS50</accession>
<organism evidence="2 3">
    <name type="scientific">Candidatus Fimadaptatus faecigallinarum</name>
    <dbReference type="NCBI Taxonomy" id="2840814"/>
    <lineage>
        <taxon>Bacteria</taxon>
        <taxon>Bacillati</taxon>
        <taxon>Bacillota</taxon>
        <taxon>Clostridia</taxon>
        <taxon>Eubacteriales</taxon>
        <taxon>Candidatus Fimadaptatus</taxon>
    </lineage>
</organism>
<name>A0A9D1LS50_9FIRM</name>
<dbReference type="Gene3D" id="1.10.4080.10">
    <property type="entry name" value="ADP-ribosylation/Crystallin J1"/>
    <property type="match status" value="1"/>
</dbReference>
<comment type="cofactor">
    <cofactor evidence="1">
        <name>Mg(2+)</name>
        <dbReference type="ChEBI" id="CHEBI:18420"/>
    </cofactor>
    <text evidence="1">Binds 2 magnesium ions per subunit.</text>
</comment>
<dbReference type="SUPFAM" id="SSF101478">
    <property type="entry name" value="ADP-ribosylglycohydrolase"/>
    <property type="match status" value="1"/>
</dbReference>
<dbReference type="Pfam" id="PF03747">
    <property type="entry name" value="ADP_ribosyl_GH"/>
    <property type="match status" value="1"/>
</dbReference>
<feature type="binding site" evidence="1">
    <location>
        <position position="185"/>
    </location>
    <ligand>
        <name>Mg(2+)</name>
        <dbReference type="ChEBI" id="CHEBI:18420"/>
        <label>1</label>
    </ligand>
</feature>
<evidence type="ECO:0000313" key="2">
    <source>
        <dbReference type="EMBL" id="HIU46950.1"/>
    </source>
</evidence>
<reference evidence="2" key="2">
    <citation type="journal article" date="2021" name="PeerJ">
        <title>Extensive microbial diversity within the chicken gut microbiome revealed by metagenomics and culture.</title>
        <authorList>
            <person name="Gilroy R."/>
            <person name="Ravi A."/>
            <person name="Getino M."/>
            <person name="Pursley I."/>
            <person name="Horton D.L."/>
            <person name="Alikhan N.F."/>
            <person name="Baker D."/>
            <person name="Gharbi K."/>
            <person name="Hall N."/>
            <person name="Watson M."/>
            <person name="Adriaenssens E.M."/>
            <person name="Foster-Nyarko E."/>
            <person name="Jarju S."/>
            <person name="Secka A."/>
            <person name="Antonio M."/>
            <person name="Oren A."/>
            <person name="Chaudhuri R.R."/>
            <person name="La Ragione R."/>
            <person name="Hildebrand F."/>
            <person name="Pallen M.J."/>
        </authorList>
    </citation>
    <scope>NUCLEOTIDE SEQUENCE</scope>
    <source>
        <strain evidence="2">ChiSxjej2B14-8506</strain>
    </source>
</reference>
<dbReference type="PANTHER" id="PTHR16222">
    <property type="entry name" value="ADP-RIBOSYLGLYCOHYDROLASE"/>
    <property type="match status" value="1"/>
</dbReference>
<protein>
    <submittedName>
        <fullName evidence="2">ADP-ribosylglycohydrolase family protein</fullName>
    </submittedName>
</protein>
<dbReference type="EMBL" id="DVNK01000041">
    <property type="protein sequence ID" value="HIU46950.1"/>
    <property type="molecule type" value="Genomic_DNA"/>
</dbReference>
<feature type="binding site" evidence="1">
    <location>
        <position position="396"/>
    </location>
    <ligand>
        <name>Mg(2+)</name>
        <dbReference type="ChEBI" id="CHEBI:18420"/>
        <label>1</label>
    </ligand>
</feature>
<reference evidence="2" key="1">
    <citation type="submission" date="2020-10" db="EMBL/GenBank/DDBJ databases">
        <authorList>
            <person name="Gilroy R."/>
        </authorList>
    </citation>
    <scope>NUCLEOTIDE SEQUENCE</scope>
    <source>
        <strain evidence="2">ChiSxjej2B14-8506</strain>
    </source>
</reference>
<keyword evidence="1" id="KW-0479">Metal-binding</keyword>
<comment type="caution">
    <text evidence="2">The sequence shown here is derived from an EMBL/GenBank/DDBJ whole genome shotgun (WGS) entry which is preliminary data.</text>
</comment>
<dbReference type="Proteomes" id="UP000824123">
    <property type="component" value="Unassembled WGS sequence"/>
</dbReference>
<dbReference type="PANTHER" id="PTHR16222:SF12">
    <property type="entry name" value="ADP-RIBOSYLGLYCOHYDROLASE-RELATED"/>
    <property type="match status" value="1"/>
</dbReference>